<sequence>MWKFKPFTHKEPTRLKGRSIDVSSVKIHVQKAIVEGGFSCVYLARDVVLMSKQCALKHIICNDEESLALVKNEISMMKSLVGHPNIVTLYAHTIFDMGRTKEAFLVMEFCEKSLVTVLESRGAAYFDEKQILLIFRDDKTEWKTPSSEPKSWKAFHDEPRTLNSVSADNTSKSVRTRNGQHNKHAAQLATDFETWGFRTCNFSAVGAGSPRC</sequence>
<dbReference type="GO" id="GO:0004674">
    <property type="term" value="F:protein serine/threonine kinase activity"/>
    <property type="evidence" value="ECO:0007669"/>
    <property type="project" value="UniProtKB-KW"/>
</dbReference>
<comment type="caution">
    <text evidence="10">The sequence shown here is derived from an EMBL/GenBank/DDBJ whole genome shotgun (WGS) entry which is preliminary data.</text>
</comment>
<comment type="catalytic activity">
    <reaction evidence="7">
        <text>L-threonyl-[protein] + ATP = O-phospho-L-threonyl-[protein] + ADP + H(+)</text>
        <dbReference type="Rhea" id="RHEA:46608"/>
        <dbReference type="Rhea" id="RHEA-COMP:11060"/>
        <dbReference type="Rhea" id="RHEA-COMP:11605"/>
        <dbReference type="ChEBI" id="CHEBI:15378"/>
        <dbReference type="ChEBI" id="CHEBI:30013"/>
        <dbReference type="ChEBI" id="CHEBI:30616"/>
        <dbReference type="ChEBI" id="CHEBI:61977"/>
        <dbReference type="ChEBI" id="CHEBI:456216"/>
        <dbReference type="EC" id="2.7.11.1"/>
    </reaction>
</comment>
<keyword evidence="2" id="KW-0723">Serine/threonine-protein kinase</keyword>
<evidence type="ECO:0000256" key="5">
    <source>
        <dbReference type="ARBA" id="ARBA00022777"/>
    </source>
</evidence>
<evidence type="ECO:0000256" key="6">
    <source>
        <dbReference type="ARBA" id="ARBA00022840"/>
    </source>
</evidence>
<dbReference type="InterPro" id="IPR000719">
    <property type="entry name" value="Prot_kinase_dom"/>
</dbReference>
<organism evidence="10 11">
    <name type="scientific">Lupinus luteus</name>
    <name type="common">European yellow lupine</name>
    <dbReference type="NCBI Taxonomy" id="3873"/>
    <lineage>
        <taxon>Eukaryota</taxon>
        <taxon>Viridiplantae</taxon>
        <taxon>Streptophyta</taxon>
        <taxon>Embryophyta</taxon>
        <taxon>Tracheophyta</taxon>
        <taxon>Spermatophyta</taxon>
        <taxon>Magnoliopsida</taxon>
        <taxon>eudicotyledons</taxon>
        <taxon>Gunneridae</taxon>
        <taxon>Pentapetalae</taxon>
        <taxon>rosids</taxon>
        <taxon>fabids</taxon>
        <taxon>Fabales</taxon>
        <taxon>Fabaceae</taxon>
        <taxon>Papilionoideae</taxon>
        <taxon>50 kb inversion clade</taxon>
        <taxon>genistoids sensu lato</taxon>
        <taxon>core genistoids</taxon>
        <taxon>Genisteae</taxon>
        <taxon>Lupinus</taxon>
    </lineage>
</organism>
<dbReference type="Proteomes" id="UP001497480">
    <property type="component" value="Unassembled WGS sequence"/>
</dbReference>
<dbReference type="PROSITE" id="PS50011">
    <property type="entry name" value="PROTEIN_KINASE_DOM"/>
    <property type="match status" value="1"/>
</dbReference>
<dbReference type="EMBL" id="CAXHTB010000019">
    <property type="protein sequence ID" value="CAL0326289.1"/>
    <property type="molecule type" value="Genomic_DNA"/>
</dbReference>
<gene>
    <name evidence="10" type="ORF">LLUT_LOCUS27349</name>
</gene>
<dbReference type="GO" id="GO:0005737">
    <property type="term" value="C:cytoplasm"/>
    <property type="evidence" value="ECO:0007669"/>
    <property type="project" value="TreeGrafter"/>
</dbReference>
<dbReference type="GO" id="GO:0005524">
    <property type="term" value="F:ATP binding"/>
    <property type="evidence" value="ECO:0007669"/>
    <property type="project" value="UniProtKB-KW"/>
</dbReference>
<reference evidence="10 11" key="1">
    <citation type="submission" date="2024-03" db="EMBL/GenBank/DDBJ databases">
        <authorList>
            <person name="Martinez-Hernandez J."/>
        </authorList>
    </citation>
    <scope>NUCLEOTIDE SEQUENCE [LARGE SCALE GENOMIC DNA]</scope>
</reference>
<keyword evidence="11" id="KW-1185">Reference proteome</keyword>
<keyword evidence="4" id="KW-0547">Nucleotide-binding</keyword>
<dbReference type="EC" id="2.7.11.1" evidence="1"/>
<evidence type="ECO:0000256" key="1">
    <source>
        <dbReference type="ARBA" id="ARBA00012513"/>
    </source>
</evidence>
<name>A0AAV1XZC9_LUPLU</name>
<evidence type="ECO:0000256" key="7">
    <source>
        <dbReference type="ARBA" id="ARBA00047899"/>
    </source>
</evidence>
<dbReference type="Gene3D" id="3.30.200.20">
    <property type="entry name" value="Phosphorylase Kinase, domain 1"/>
    <property type="match status" value="1"/>
</dbReference>
<protein>
    <recommendedName>
        <fullName evidence="1">non-specific serine/threonine protein kinase</fullName>
        <ecNumber evidence="1">2.7.11.1</ecNumber>
    </recommendedName>
</protein>
<accession>A0AAV1XZC9</accession>
<evidence type="ECO:0000259" key="9">
    <source>
        <dbReference type="PROSITE" id="PS50011"/>
    </source>
</evidence>
<proteinExistence type="predicted"/>
<comment type="catalytic activity">
    <reaction evidence="8">
        <text>L-seryl-[protein] + ATP = O-phospho-L-seryl-[protein] + ADP + H(+)</text>
        <dbReference type="Rhea" id="RHEA:17989"/>
        <dbReference type="Rhea" id="RHEA-COMP:9863"/>
        <dbReference type="Rhea" id="RHEA-COMP:11604"/>
        <dbReference type="ChEBI" id="CHEBI:15378"/>
        <dbReference type="ChEBI" id="CHEBI:29999"/>
        <dbReference type="ChEBI" id="CHEBI:30616"/>
        <dbReference type="ChEBI" id="CHEBI:83421"/>
        <dbReference type="ChEBI" id="CHEBI:456216"/>
        <dbReference type="EC" id="2.7.11.1"/>
    </reaction>
</comment>
<dbReference type="PANTHER" id="PTHR22967">
    <property type="entry name" value="SERINE/THREONINE PROTEIN KINASE"/>
    <property type="match status" value="1"/>
</dbReference>
<evidence type="ECO:0000256" key="3">
    <source>
        <dbReference type="ARBA" id="ARBA00022679"/>
    </source>
</evidence>
<dbReference type="SUPFAM" id="SSF56112">
    <property type="entry name" value="Protein kinase-like (PK-like)"/>
    <property type="match status" value="1"/>
</dbReference>
<dbReference type="PANTHER" id="PTHR22967:SF57">
    <property type="entry name" value="AUXILIN, ISOFORM A-RELATED"/>
    <property type="match status" value="1"/>
</dbReference>
<evidence type="ECO:0000256" key="8">
    <source>
        <dbReference type="ARBA" id="ARBA00048679"/>
    </source>
</evidence>
<keyword evidence="3" id="KW-0808">Transferase</keyword>
<evidence type="ECO:0000256" key="2">
    <source>
        <dbReference type="ARBA" id="ARBA00022527"/>
    </source>
</evidence>
<evidence type="ECO:0000313" key="10">
    <source>
        <dbReference type="EMBL" id="CAL0326289.1"/>
    </source>
</evidence>
<dbReference type="InterPro" id="IPR011009">
    <property type="entry name" value="Kinase-like_dom_sf"/>
</dbReference>
<keyword evidence="5" id="KW-0418">Kinase</keyword>
<dbReference type="AlphaFoldDB" id="A0AAV1XZC9"/>
<evidence type="ECO:0000256" key="4">
    <source>
        <dbReference type="ARBA" id="ARBA00022741"/>
    </source>
</evidence>
<keyword evidence="6" id="KW-0067">ATP-binding</keyword>
<evidence type="ECO:0000313" key="11">
    <source>
        <dbReference type="Proteomes" id="UP001497480"/>
    </source>
</evidence>
<dbReference type="SMART" id="SM00220">
    <property type="entry name" value="S_TKc"/>
    <property type="match status" value="1"/>
</dbReference>
<feature type="domain" description="Protein kinase" evidence="9">
    <location>
        <begin position="27"/>
        <end position="212"/>
    </location>
</feature>